<evidence type="ECO:0000256" key="2">
    <source>
        <dbReference type="SAM" id="MobiDB-lite"/>
    </source>
</evidence>
<sequence>MEAEVVSHIANPEELPAEARAGEGESKAAAATTVRDRSPLIMATEADSAVLATPATLATPQQSPSREAYCMISSATIPLTTHSTMTTASDVDNAVLLKVEKVDEDMSTSPVQGDVLREEAILDLALATSPVFPALKVPSKDVSSDVPSILRQLTVTANHASNPLFIATKDSYPGIAGGYGELTSVEISESNTVLRLRDSVKAESDLMDAIKGLAKPDPFRRLPESLTGMTSGLTEPETIVYAVPSVEMELDHSKNGDSVEMAAILTQSIEYATGSEFSDSHQQKEQPEHSEQQQLLPLGSGNSSGPADLLTTRLLESIQPLMSQASTLDDADSGSSAEVQRPSQDYHDGSMSDRLDDNAEDMEEDEACDVLETAGSSDAVDSGDTRFSDVEMGSRQDVEETLDYSSMDDGDGFASELSVGLPNTSFFPAVFAQELVAQSGVDGGSPMHTEGEQTFHATAEAPISDTDINTNMDDADADEAGVVAGHEAVDSSSEASSAVDWSTLETVVAPEPSQESAVSDESMILVRTIDAALSESSTKTQTEATNAHSVIVEASCEDGLETTCSSVVGKTSEDMDKVAPLKGKSLAKEADTDNSVDQPVADVEHMLEGHSERVSRDSQESAEEDTEEHGSTTAEKPSIQPEQGVEQNFTADQKPASSFPRDYADESDEIHDPSEALSDMDVDGPQTVPDVSKTSPLSSPRQPQTDTAMSEEEKSRQHPLEESSSTSSRQRRRSSTSPSAMRHTVPDSYSQTLTETIRSQRPRFHHRPSWHFVPGSDLAFLSEMAASTADLRRFRRETQWLEERVQRPKRDLATDYMLDRALGLTRHVSHPPPPALISQRQDLPNRSSINKPSTSNNIDNTARAAAEKAAATSTAVLLSSDSRLALSMLKMDLLSDLEEQTRLESDRQILLQRLEQMETQVAEKQKRQDEAEREMQEVAERQQGLEMELQRVRTTEQSCLELRERQRRQAQSEIRELEGTLEMLQQRQQYLERQQLPEHGQGQQC</sequence>
<reference evidence="3" key="1">
    <citation type="journal article" date="2020" name="Fungal Divers.">
        <title>Resolving the Mortierellaceae phylogeny through synthesis of multi-gene phylogenetics and phylogenomics.</title>
        <authorList>
            <person name="Vandepol N."/>
            <person name="Liber J."/>
            <person name="Desiro A."/>
            <person name="Na H."/>
            <person name="Kennedy M."/>
            <person name="Barry K."/>
            <person name="Grigoriev I.V."/>
            <person name="Miller A.N."/>
            <person name="O'Donnell K."/>
            <person name="Stajich J.E."/>
            <person name="Bonito G."/>
        </authorList>
    </citation>
    <scope>NUCLEOTIDE SEQUENCE</scope>
    <source>
        <strain evidence="3">REB-010B</strain>
    </source>
</reference>
<accession>A0A9P6RQZ4</accession>
<feature type="region of interest" description="Disordered" evidence="2">
    <location>
        <begin position="275"/>
        <end position="308"/>
    </location>
</feature>
<feature type="compositionally biased region" description="Basic and acidic residues" evidence="2">
    <location>
        <begin position="711"/>
        <end position="721"/>
    </location>
</feature>
<feature type="compositionally biased region" description="Basic and acidic residues" evidence="2">
    <location>
        <begin position="278"/>
        <end position="291"/>
    </location>
</feature>
<feature type="region of interest" description="Disordered" evidence="2">
    <location>
        <begin position="825"/>
        <end position="858"/>
    </location>
</feature>
<feature type="compositionally biased region" description="Polar residues" evidence="2">
    <location>
        <begin position="326"/>
        <end position="343"/>
    </location>
</feature>
<feature type="region of interest" description="Disordered" evidence="2">
    <location>
        <begin position="376"/>
        <end position="397"/>
    </location>
</feature>
<keyword evidence="4" id="KW-1185">Reference proteome</keyword>
<feature type="compositionally biased region" description="Polar residues" evidence="2">
    <location>
        <begin position="692"/>
        <end position="708"/>
    </location>
</feature>
<feature type="compositionally biased region" description="Polar residues" evidence="2">
    <location>
        <begin position="292"/>
        <end position="305"/>
    </location>
</feature>
<proteinExistence type="predicted"/>
<gene>
    <name evidence="3" type="ORF">BGZ99_008926</name>
</gene>
<name>A0A9P6RQZ4_9FUNG</name>
<feature type="compositionally biased region" description="Polar residues" evidence="2">
    <location>
        <begin position="838"/>
        <end position="858"/>
    </location>
</feature>
<comment type="caution">
    <text evidence="3">The sequence shown here is derived from an EMBL/GenBank/DDBJ whole genome shotgun (WGS) entry which is preliminary data.</text>
</comment>
<evidence type="ECO:0000313" key="4">
    <source>
        <dbReference type="Proteomes" id="UP000738325"/>
    </source>
</evidence>
<feature type="region of interest" description="Disordered" evidence="2">
    <location>
        <begin position="1"/>
        <end position="36"/>
    </location>
</feature>
<feature type="compositionally biased region" description="Basic and acidic residues" evidence="2">
    <location>
        <begin position="383"/>
        <end position="397"/>
    </location>
</feature>
<feature type="region of interest" description="Disordered" evidence="2">
    <location>
        <begin position="609"/>
        <end position="752"/>
    </location>
</feature>
<evidence type="ECO:0000313" key="3">
    <source>
        <dbReference type="EMBL" id="KAG0326824.1"/>
    </source>
</evidence>
<dbReference type="EMBL" id="JAAAIP010000072">
    <property type="protein sequence ID" value="KAG0326824.1"/>
    <property type="molecule type" value="Genomic_DNA"/>
</dbReference>
<protein>
    <submittedName>
        <fullName evidence="3">Uncharacterized protein</fullName>
    </submittedName>
</protein>
<dbReference type="AlphaFoldDB" id="A0A9P6RQZ4"/>
<organism evidence="3 4">
    <name type="scientific">Dissophora globulifera</name>
    <dbReference type="NCBI Taxonomy" id="979702"/>
    <lineage>
        <taxon>Eukaryota</taxon>
        <taxon>Fungi</taxon>
        <taxon>Fungi incertae sedis</taxon>
        <taxon>Mucoromycota</taxon>
        <taxon>Mortierellomycotina</taxon>
        <taxon>Mortierellomycetes</taxon>
        <taxon>Mortierellales</taxon>
        <taxon>Mortierellaceae</taxon>
        <taxon>Dissophora</taxon>
    </lineage>
</organism>
<dbReference type="OrthoDB" id="2449188at2759"/>
<evidence type="ECO:0000256" key="1">
    <source>
        <dbReference type="SAM" id="Coils"/>
    </source>
</evidence>
<keyword evidence="1" id="KW-0175">Coiled coil</keyword>
<feature type="coiled-coil region" evidence="1">
    <location>
        <begin position="900"/>
        <end position="994"/>
    </location>
</feature>
<feature type="compositionally biased region" description="Basic and acidic residues" evidence="2">
    <location>
        <begin position="344"/>
        <end position="357"/>
    </location>
</feature>
<feature type="region of interest" description="Disordered" evidence="2">
    <location>
        <begin position="326"/>
        <end position="361"/>
    </location>
</feature>
<dbReference type="Proteomes" id="UP000738325">
    <property type="component" value="Unassembled WGS sequence"/>
</dbReference>
<feature type="compositionally biased region" description="Basic and acidic residues" evidence="2">
    <location>
        <begin position="609"/>
        <end position="619"/>
    </location>
</feature>